<dbReference type="PANTHER" id="PTHR21454:SF46">
    <property type="entry name" value="DIPHTHAMIDE BIOSYNTHESIS PROTEIN 4"/>
    <property type="match status" value="1"/>
</dbReference>
<dbReference type="HOGENOM" id="CLU_535476_0_0_1"/>
<dbReference type="EMBL" id="DS995903">
    <property type="protein sequence ID" value="EEA21852.1"/>
    <property type="molecule type" value="Genomic_DNA"/>
</dbReference>
<reference evidence="16" key="1">
    <citation type="journal article" date="2015" name="Genome Announc.">
        <title>Genome sequence of the AIDS-associated pathogen Penicillium marneffei (ATCC18224) and its near taxonomic relative Talaromyces stipitatus (ATCC10500).</title>
        <authorList>
            <person name="Nierman W.C."/>
            <person name="Fedorova-Abrams N.D."/>
            <person name="Andrianopoulos A."/>
        </authorList>
    </citation>
    <scope>NUCLEOTIDE SEQUENCE [LARGE SCALE GENOMIC DNA]</scope>
    <source>
        <strain evidence="16">ATCC 18224 / CBS 334.59 / QM 7333</strain>
    </source>
</reference>
<dbReference type="InterPro" id="IPR007872">
    <property type="entry name" value="DPH_MB_dom"/>
</dbReference>
<evidence type="ECO:0000256" key="12">
    <source>
        <dbReference type="SAM" id="MobiDB-lite"/>
    </source>
</evidence>
<comment type="pathway">
    <text evidence="4">Protein modification; peptidyl-diphthamide biosynthesis.</text>
</comment>
<evidence type="ECO:0000256" key="7">
    <source>
        <dbReference type="ARBA" id="ARBA00022490"/>
    </source>
</evidence>
<dbReference type="Pfam" id="PF00226">
    <property type="entry name" value="DnaJ"/>
    <property type="match status" value="1"/>
</dbReference>
<dbReference type="AlphaFoldDB" id="B6QL75"/>
<dbReference type="CDD" id="cd06257">
    <property type="entry name" value="DnaJ"/>
    <property type="match status" value="1"/>
</dbReference>
<keyword evidence="10" id="KW-0408">Iron</keyword>
<keyword evidence="11" id="KW-0539">Nucleus</keyword>
<feature type="domain" description="J" evidence="13">
    <location>
        <begin position="13"/>
        <end position="96"/>
    </location>
</feature>
<comment type="function">
    <text evidence="1">Required for the first step of diphthamide biosynthesis, the transfer of 3-amino-3-carboxypropyl from S-adenosyl-L-methionine to a histidine residue. Diphthamide is a post-translational modification of histidine which occurs in elongation factor 2.</text>
</comment>
<dbReference type="SUPFAM" id="SSF46565">
    <property type="entry name" value="Chaperone J-domain"/>
    <property type="match status" value="1"/>
</dbReference>
<dbReference type="UniPathway" id="UPA00559"/>
<keyword evidence="9" id="KW-0862">Zinc</keyword>
<dbReference type="GO" id="GO:0017183">
    <property type="term" value="P:protein histidyl modification to diphthamide"/>
    <property type="evidence" value="ECO:0007669"/>
    <property type="project" value="UniProtKB-UniPathway"/>
</dbReference>
<dbReference type="InterPro" id="IPR001623">
    <property type="entry name" value="DnaJ_domain"/>
</dbReference>
<keyword evidence="7" id="KW-0963">Cytoplasm</keyword>
<proteinExistence type="inferred from homology"/>
<dbReference type="GO" id="GO:0005737">
    <property type="term" value="C:cytoplasm"/>
    <property type="evidence" value="ECO:0007669"/>
    <property type="project" value="UniProtKB-SubCell"/>
</dbReference>
<dbReference type="Pfam" id="PF05207">
    <property type="entry name" value="Zn_ribbon_CSL"/>
    <property type="match status" value="1"/>
</dbReference>
<name>B6QL75_TALMQ</name>
<evidence type="ECO:0000256" key="5">
    <source>
        <dbReference type="ARBA" id="ARBA00006169"/>
    </source>
</evidence>
<evidence type="ECO:0000313" key="15">
    <source>
        <dbReference type="EMBL" id="EEA21852.1"/>
    </source>
</evidence>
<feature type="region of interest" description="Disordered" evidence="12">
    <location>
        <begin position="525"/>
        <end position="550"/>
    </location>
</feature>
<protein>
    <recommendedName>
        <fullName evidence="6">Diphthamide biosynthesis protein 4</fullName>
    </recommendedName>
</protein>
<dbReference type="InterPro" id="IPR044248">
    <property type="entry name" value="DPH3/4-like"/>
</dbReference>
<evidence type="ECO:0000256" key="8">
    <source>
        <dbReference type="ARBA" id="ARBA00022723"/>
    </source>
</evidence>
<dbReference type="GO" id="GO:0046872">
    <property type="term" value="F:metal ion binding"/>
    <property type="evidence" value="ECO:0007669"/>
    <property type="project" value="UniProtKB-KW"/>
</dbReference>
<evidence type="ECO:0000256" key="3">
    <source>
        <dbReference type="ARBA" id="ARBA00004496"/>
    </source>
</evidence>
<dbReference type="PANTHER" id="PTHR21454">
    <property type="entry name" value="DPH3 HOMOLOG-RELATED"/>
    <property type="match status" value="1"/>
</dbReference>
<gene>
    <name evidence="15" type="ORF">PMAA_056430</name>
</gene>
<accession>B6QL75</accession>
<dbReference type="Proteomes" id="UP000001294">
    <property type="component" value="Unassembled WGS sequence"/>
</dbReference>
<dbReference type="SMART" id="SM00271">
    <property type="entry name" value="DnaJ"/>
    <property type="match status" value="1"/>
</dbReference>
<sequence length="571" mass="62410">MSSPSPITDTNKDYYSILNIPSTDSSSGKLPIISRQQLKNAYHKALLKHHPDKSSPSPSPAPASREQSNTYTVDDITNAYKVLSDPVLRAEYDRRLILQRKKVVEKSEDVSFHTGLEIVDLEDLIEQDDEATGSSSWYRGCRCGDKKGFIVTEDELEAEAQHGEILVGCRGCSLWIKVLFAVEDDVEDQHEEANMMSGLNLVNIAVILVRPWKNRTCNLHTWPPMPMKHTCNIKQTDEPGDSRIVPPIHPSTILVYAINEAYRQTTYIPTTDGMSSTCLSLSDDPTTSASDDVTTTAASTYSLYDPTGSPFYGLNDTVQFSWIAKGYSFAFYVCHSAVTRADDALTDYWIASSSHQLALFPDGGFTFCDVESLGESLRKDNFTNWPATCFFGMEGRDGIGHGNSDFFITTSSMTFPTPTPGQTTIFVTATRTAPPDSTVQPTTTGIQPPPIETTPGLISEPEDNHGLSGGAKAGISLCSISCVLILVGLAAWRKTVRGSTSTPKALLSGFEEAIAPIKESFRMKSKGNEPISSSIERGDGAVHEMSVPDPAVPVFELESSRHDGPHEMPDR</sequence>
<evidence type="ECO:0000256" key="9">
    <source>
        <dbReference type="ARBA" id="ARBA00022833"/>
    </source>
</evidence>
<dbReference type="PROSITE" id="PS50076">
    <property type="entry name" value="DNAJ_2"/>
    <property type="match status" value="1"/>
</dbReference>
<evidence type="ECO:0000256" key="4">
    <source>
        <dbReference type="ARBA" id="ARBA00005156"/>
    </source>
</evidence>
<evidence type="ECO:0000256" key="11">
    <source>
        <dbReference type="ARBA" id="ARBA00023242"/>
    </source>
</evidence>
<dbReference type="STRING" id="441960.B6QL75"/>
<dbReference type="GO" id="GO:0005634">
    <property type="term" value="C:nucleus"/>
    <property type="evidence" value="ECO:0007669"/>
    <property type="project" value="UniProtKB-SubCell"/>
</dbReference>
<dbReference type="PROSITE" id="PS51074">
    <property type="entry name" value="DPH_MB"/>
    <property type="match status" value="1"/>
</dbReference>
<evidence type="ECO:0000313" key="16">
    <source>
        <dbReference type="Proteomes" id="UP000001294"/>
    </source>
</evidence>
<dbReference type="InterPro" id="IPR036671">
    <property type="entry name" value="DPH_MB_sf"/>
</dbReference>
<feature type="region of interest" description="Disordered" evidence="12">
    <location>
        <begin position="48"/>
        <end position="71"/>
    </location>
</feature>
<evidence type="ECO:0000256" key="6">
    <source>
        <dbReference type="ARBA" id="ARBA00021797"/>
    </source>
</evidence>
<comment type="similarity">
    <text evidence="5">Belongs to the DPH4 family.</text>
</comment>
<dbReference type="OrthoDB" id="10439251at2759"/>
<keyword evidence="8" id="KW-0479">Metal-binding</keyword>
<evidence type="ECO:0000256" key="10">
    <source>
        <dbReference type="ARBA" id="ARBA00023004"/>
    </source>
</evidence>
<evidence type="ECO:0000256" key="1">
    <source>
        <dbReference type="ARBA" id="ARBA00003474"/>
    </source>
</evidence>
<comment type="subcellular location">
    <subcellularLocation>
        <location evidence="3">Cytoplasm</location>
    </subcellularLocation>
    <subcellularLocation>
        <location evidence="2">Nucleus</location>
    </subcellularLocation>
</comment>
<dbReference type="Gene3D" id="3.10.660.10">
    <property type="entry name" value="DPH Zinc finger"/>
    <property type="match status" value="1"/>
</dbReference>
<evidence type="ECO:0000259" key="13">
    <source>
        <dbReference type="PROSITE" id="PS50076"/>
    </source>
</evidence>
<keyword evidence="16" id="KW-1185">Reference proteome</keyword>
<feature type="domain" description="DPH-type MB" evidence="14">
    <location>
        <begin position="115"/>
        <end position="181"/>
    </location>
</feature>
<evidence type="ECO:0000256" key="2">
    <source>
        <dbReference type="ARBA" id="ARBA00004123"/>
    </source>
</evidence>
<dbReference type="VEuPathDB" id="FungiDB:PMAA_056430"/>
<organism evidence="15 16">
    <name type="scientific">Talaromyces marneffei (strain ATCC 18224 / CBS 334.59 / QM 7333)</name>
    <name type="common">Penicillium marneffei</name>
    <dbReference type="NCBI Taxonomy" id="441960"/>
    <lineage>
        <taxon>Eukaryota</taxon>
        <taxon>Fungi</taxon>
        <taxon>Dikarya</taxon>
        <taxon>Ascomycota</taxon>
        <taxon>Pezizomycotina</taxon>
        <taxon>Eurotiomycetes</taxon>
        <taxon>Eurotiomycetidae</taxon>
        <taxon>Eurotiales</taxon>
        <taxon>Trichocomaceae</taxon>
        <taxon>Talaromyces</taxon>
        <taxon>Talaromyces sect. Talaromyces</taxon>
    </lineage>
</organism>
<dbReference type="Gene3D" id="1.10.287.110">
    <property type="entry name" value="DnaJ domain"/>
    <property type="match status" value="1"/>
</dbReference>
<dbReference type="InterPro" id="IPR036869">
    <property type="entry name" value="J_dom_sf"/>
</dbReference>
<evidence type="ECO:0000259" key="14">
    <source>
        <dbReference type="PROSITE" id="PS51074"/>
    </source>
</evidence>
<dbReference type="SUPFAM" id="SSF144217">
    <property type="entry name" value="CSL zinc finger"/>
    <property type="match status" value="1"/>
</dbReference>